<dbReference type="InterPro" id="IPR048760">
    <property type="entry name" value="VP0354-like_sensor_dom"/>
</dbReference>
<dbReference type="GO" id="GO:0016301">
    <property type="term" value="F:kinase activity"/>
    <property type="evidence" value="ECO:0007669"/>
    <property type="project" value="UniProtKB-KW"/>
</dbReference>
<dbReference type="GO" id="GO:0052621">
    <property type="term" value="F:diguanylate cyclase activity"/>
    <property type="evidence" value="ECO:0007669"/>
    <property type="project" value="UniProtKB-EC"/>
</dbReference>
<accession>A0A1G8YAN5</accession>
<evidence type="ECO:0000256" key="3">
    <source>
        <dbReference type="ARBA" id="ARBA00012528"/>
    </source>
</evidence>
<comment type="subcellular location">
    <subcellularLocation>
        <location evidence="2">Membrane</location>
    </subcellularLocation>
</comment>
<evidence type="ECO:0000256" key="1">
    <source>
        <dbReference type="ARBA" id="ARBA00001946"/>
    </source>
</evidence>
<feature type="transmembrane region" description="Helical" evidence="11">
    <location>
        <begin position="324"/>
        <end position="346"/>
    </location>
</feature>
<sequence length="656" mass="72946">MAHRTLQARLVLAVVIPIILVTASLYPIFRSHLAAKQDGAQASAEAMLEAGHESLQRGMGESVSLVLATAETPLLQHHLTPPEAAASHGDLASAGLADERLEAQFDTLLRHYARYTKVVLIDTQGRERLRVTRHTSPARPPLAVDHAEADYFREAMKLFPRDLYVSPPGRGRHSGHTGKEVVPVIDIATPVFGADGQRLGVLLFSLDWHYLTAGLRHSLSIDTNAQPVMIDAQGNWLLSMTTEPPFDIDYGDPIPTAFRESLATAERGQAEFDDHRIQFRTIDIRNLEHRGLAGMTHSLSDYHPWWLGVAMPKPDLATLLADDIAPLMILTLLYGLSVAFGIFWVLSSHRQLRLKWEAQQRAREVRDLYENAPCGYHSLDSSGRVVKMNHTELEWLGYRAEEVIGKRHYRDFVSPATRAAFDAGFRNVLGPSREGMAECELITRSGQALPVVIQGTAYTNRLGFVHSRAMVFDLTERKRLEETLARQAMTDPLTGLGNRRYLEDQAAKEIARAQRSGEALSLIAVDLDRFKRINDEYGHDVGDLVLQTFAETAKSRLREGDVLCRMGGEEFAILLPSTAKAQAMRVAERLRQAIETTPVPVGQDVSEDGLLHYTASLGVTLVMAQETNLKSAIKRADRGLYAAKEKGRNQAWWQAV</sequence>
<dbReference type="Pfam" id="PF00990">
    <property type="entry name" value="GGDEF"/>
    <property type="match status" value="1"/>
</dbReference>
<evidence type="ECO:0000256" key="7">
    <source>
        <dbReference type="ARBA" id="ARBA00022777"/>
    </source>
</evidence>
<comment type="cofactor">
    <cofactor evidence="1">
        <name>Mg(2+)</name>
        <dbReference type="ChEBI" id="CHEBI:18420"/>
    </cofactor>
</comment>
<keyword evidence="11" id="KW-0472">Membrane</keyword>
<dbReference type="PANTHER" id="PTHR45138">
    <property type="entry name" value="REGULATORY COMPONENTS OF SENSORY TRANSDUCTION SYSTEM"/>
    <property type="match status" value="1"/>
</dbReference>
<gene>
    <name evidence="15" type="ORF">SAMN04487954_11052</name>
</gene>
<dbReference type="GO" id="GO:0043709">
    <property type="term" value="P:cell adhesion involved in single-species biofilm formation"/>
    <property type="evidence" value="ECO:0007669"/>
    <property type="project" value="TreeGrafter"/>
</dbReference>
<evidence type="ECO:0000256" key="2">
    <source>
        <dbReference type="ARBA" id="ARBA00004370"/>
    </source>
</evidence>
<dbReference type="InterPro" id="IPR000014">
    <property type="entry name" value="PAS"/>
</dbReference>
<proteinExistence type="predicted"/>
<evidence type="ECO:0000256" key="8">
    <source>
        <dbReference type="ARBA" id="ARBA00022840"/>
    </source>
</evidence>
<dbReference type="GO" id="GO:0005886">
    <property type="term" value="C:plasma membrane"/>
    <property type="evidence" value="ECO:0007669"/>
    <property type="project" value="TreeGrafter"/>
</dbReference>
<comment type="catalytic activity">
    <reaction evidence="10">
        <text>2 GTP = 3',3'-c-di-GMP + 2 diphosphate</text>
        <dbReference type="Rhea" id="RHEA:24898"/>
        <dbReference type="ChEBI" id="CHEBI:33019"/>
        <dbReference type="ChEBI" id="CHEBI:37565"/>
        <dbReference type="ChEBI" id="CHEBI:58805"/>
        <dbReference type="EC" id="2.7.7.65"/>
    </reaction>
</comment>
<keyword evidence="11" id="KW-0812">Transmembrane</keyword>
<dbReference type="GO" id="GO:0006355">
    <property type="term" value="P:regulation of DNA-templated transcription"/>
    <property type="evidence" value="ECO:0007669"/>
    <property type="project" value="InterPro"/>
</dbReference>
<dbReference type="GO" id="GO:0000160">
    <property type="term" value="P:phosphorelay signal transduction system"/>
    <property type="evidence" value="ECO:0007669"/>
    <property type="project" value="UniProtKB-KW"/>
</dbReference>
<evidence type="ECO:0000256" key="4">
    <source>
        <dbReference type="ARBA" id="ARBA00022553"/>
    </source>
</evidence>
<dbReference type="AlphaFoldDB" id="A0A1G8YAN5"/>
<dbReference type="EMBL" id="FNES01000010">
    <property type="protein sequence ID" value="SDJ99908.1"/>
    <property type="molecule type" value="Genomic_DNA"/>
</dbReference>
<dbReference type="InterPro" id="IPR000160">
    <property type="entry name" value="GGDEF_dom"/>
</dbReference>
<organism evidence="15 16">
    <name type="scientific">Billgrantia gudaonensis</name>
    <dbReference type="NCBI Taxonomy" id="376427"/>
    <lineage>
        <taxon>Bacteria</taxon>
        <taxon>Pseudomonadati</taxon>
        <taxon>Pseudomonadota</taxon>
        <taxon>Gammaproteobacteria</taxon>
        <taxon>Oceanospirillales</taxon>
        <taxon>Halomonadaceae</taxon>
        <taxon>Billgrantia</taxon>
    </lineage>
</organism>
<dbReference type="InterPro" id="IPR035965">
    <property type="entry name" value="PAS-like_dom_sf"/>
</dbReference>
<dbReference type="SUPFAM" id="SSF55785">
    <property type="entry name" value="PYP-like sensor domain (PAS domain)"/>
    <property type="match status" value="1"/>
</dbReference>
<dbReference type="SMART" id="SM00267">
    <property type="entry name" value="GGDEF"/>
    <property type="match status" value="1"/>
</dbReference>
<evidence type="ECO:0000259" key="14">
    <source>
        <dbReference type="PROSITE" id="PS50887"/>
    </source>
</evidence>
<evidence type="ECO:0000256" key="6">
    <source>
        <dbReference type="ARBA" id="ARBA00022741"/>
    </source>
</evidence>
<keyword evidence="16" id="KW-1185">Reference proteome</keyword>
<dbReference type="SMART" id="SM00091">
    <property type="entry name" value="PAS"/>
    <property type="match status" value="1"/>
</dbReference>
<dbReference type="PROSITE" id="PS50113">
    <property type="entry name" value="PAC"/>
    <property type="match status" value="1"/>
</dbReference>
<dbReference type="CDD" id="cd00130">
    <property type="entry name" value="PAS"/>
    <property type="match status" value="1"/>
</dbReference>
<dbReference type="Gene3D" id="3.30.450.20">
    <property type="entry name" value="PAS domain"/>
    <property type="match status" value="2"/>
</dbReference>
<keyword evidence="7" id="KW-0418">Kinase</keyword>
<dbReference type="PANTHER" id="PTHR45138:SF9">
    <property type="entry name" value="DIGUANYLATE CYCLASE DGCM-RELATED"/>
    <property type="match status" value="1"/>
</dbReference>
<dbReference type="InterPro" id="IPR029787">
    <property type="entry name" value="Nucleotide_cyclase"/>
</dbReference>
<evidence type="ECO:0000259" key="12">
    <source>
        <dbReference type="PROSITE" id="PS50112"/>
    </source>
</evidence>
<dbReference type="Pfam" id="PF00989">
    <property type="entry name" value="PAS"/>
    <property type="match status" value="1"/>
</dbReference>
<dbReference type="InterPro" id="IPR050469">
    <property type="entry name" value="Diguanylate_Cyclase"/>
</dbReference>
<dbReference type="InterPro" id="IPR013767">
    <property type="entry name" value="PAS_fold"/>
</dbReference>
<dbReference type="InterPro" id="IPR000700">
    <property type="entry name" value="PAS-assoc_C"/>
</dbReference>
<evidence type="ECO:0000256" key="10">
    <source>
        <dbReference type="ARBA" id="ARBA00034247"/>
    </source>
</evidence>
<keyword evidence="8" id="KW-0067">ATP-binding</keyword>
<keyword evidence="5" id="KW-0808">Transferase</keyword>
<keyword evidence="11" id="KW-1133">Transmembrane helix</keyword>
<keyword evidence="6" id="KW-0547">Nucleotide-binding</keyword>
<reference evidence="15 16" key="1">
    <citation type="submission" date="2016-10" db="EMBL/GenBank/DDBJ databases">
        <authorList>
            <person name="de Groot N.N."/>
        </authorList>
    </citation>
    <scope>NUCLEOTIDE SEQUENCE [LARGE SCALE GENOMIC DNA]</scope>
    <source>
        <strain evidence="15 16">CGMCC 1.6133</strain>
    </source>
</reference>
<dbReference type="RefSeq" id="WP_245682245.1">
    <property type="nucleotide sequence ID" value="NZ_FNES01000010.1"/>
</dbReference>
<dbReference type="PROSITE" id="PS50112">
    <property type="entry name" value="PAS"/>
    <property type="match status" value="1"/>
</dbReference>
<dbReference type="InterPro" id="IPR043128">
    <property type="entry name" value="Rev_trsase/Diguanyl_cyclase"/>
</dbReference>
<dbReference type="NCBIfam" id="TIGR00229">
    <property type="entry name" value="sensory_box"/>
    <property type="match status" value="1"/>
</dbReference>
<evidence type="ECO:0000259" key="13">
    <source>
        <dbReference type="PROSITE" id="PS50113"/>
    </source>
</evidence>
<evidence type="ECO:0000313" key="16">
    <source>
        <dbReference type="Proteomes" id="UP000198525"/>
    </source>
</evidence>
<dbReference type="CDD" id="cd12914">
    <property type="entry name" value="PDC1_DGC_like"/>
    <property type="match status" value="1"/>
</dbReference>
<dbReference type="Proteomes" id="UP000198525">
    <property type="component" value="Unassembled WGS sequence"/>
</dbReference>
<protein>
    <recommendedName>
        <fullName evidence="3">diguanylate cyclase</fullName>
        <ecNumber evidence="3">2.7.7.65</ecNumber>
    </recommendedName>
</protein>
<name>A0A1G8YAN5_9GAMM</name>
<dbReference type="CDD" id="cd01949">
    <property type="entry name" value="GGDEF"/>
    <property type="match status" value="1"/>
</dbReference>
<dbReference type="GO" id="GO:1902201">
    <property type="term" value="P:negative regulation of bacterial-type flagellum-dependent cell motility"/>
    <property type="evidence" value="ECO:0007669"/>
    <property type="project" value="TreeGrafter"/>
</dbReference>
<dbReference type="PROSITE" id="PS50887">
    <property type="entry name" value="GGDEF"/>
    <property type="match status" value="1"/>
</dbReference>
<dbReference type="Pfam" id="PF21623">
    <property type="entry name" value="HK_sensor_dom_bact"/>
    <property type="match status" value="1"/>
</dbReference>
<feature type="domain" description="PAC" evidence="13">
    <location>
        <begin position="435"/>
        <end position="486"/>
    </location>
</feature>
<dbReference type="STRING" id="376427.SAMN04487954_11052"/>
<dbReference type="FunFam" id="3.30.70.270:FF:000001">
    <property type="entry name" value="Diguanylate cyclase domain protein"/>
    <property type="match status" value="1"/>
</dbReference>
<dbReference type="EC" id="2.7.7.65" evidence="3"/>
<dbReference type="Gene3D" id="3.30.70.270">
    <property type="match status" value="1"/>
</dbReference>
<keyword evidence="4" id="KW-0597">Phosphoprotein</keyword>
<keyword evidence="9" id="KW-0902">Two-component regulatory system</keyword>
<feature type="domain" description="PAS" evidence="12">
    <location>
        <begin position="361"/>
        <end position="432"/>
    </location>
</feature>
<evidence type="ECO:0000313" key="15">
    <source>
        <dbReference type="EMBL" id="SDJ99908.1"/>
    </source>
</evidence>
<dbReference type="SUPFAM" id="SSF55073">
    <property type="entry name" value="Nucleotide cyclase"/>
    <property type="match status" value="1"/>
</dbReference>
<dbReference type="InterPro" id="IPR029151">
    <property type="entry name" value="Sensor-like_sf"/>
</dbReference>
<evidence type="ECO:0000256" key="9">
    <source>
        <dbReference type="ARBA" id="ARBA00023012"/>
    </source>
</evidence>
<dbReference type="SUPFAM" id="SSF103190">
    <property type="entry name" value="Sensory domain-like"/>
    <property type="match status" value="1"/>
</dbReference>
<evidence type="ECO:0000256" key="11">
    <source>
        <dbReference type="SAM" id="Phobius"/>
    </source>
</evidence>
<dbReference type="NCBIfam" id="TIGR00254">
    <property type="entry name" value="GGDEF"/>
    <property type="match status" value="1"/>
</dbReference>
<dbReference type="GO" id="GO:0005524">
    <property type="term" value="F:ATP binding"/>
    <property type="evidence" value="ECO:0007669"/>
    <property type="project" value="UniProtKB-KW"/>
</dbReference>
<evidence type="ECO:0000256" key="5">
    <source>
        <dbReference type="ARBA" id="ARBA00022679"/>
    </source>
</evidence>
<feature type="domain" description="GGDEF" evidence="14">
    <location>
        <begin position="518"/>
        <end position="656"/>
    </location>
</feature>